<dbReference type="InterPro" id="IPR003329">
    <property type="entry name" value="Cytidylyl_trans"/>
</dbReference>
<dbReference type="PANTHER" id="PTHR21485">
    <property type="entry name" value="HAD SUPERFAMILY MEMBERS CMAS AND KDSC"/>
    <property type="match status" value="1"/>
</dbReference>
<dbReference type="Pfam" id="PF02348">
    <property type="entry name" value="CTP_transf_3"/>
    <property type="match status" value="1"/>
</dbReference>
<dbReference type="SUPFAM" id="SSF53448">
    <property type="entry name" value="Nucleotide-diphospho-sugar transferases"/>
    <property type="match status" value="1"/>
</dbReference>
<proteinExistence type="predicted"/>
<reference evidence="1 2" key="1">
    <citation type="journal article" date="2016" name="Nat. Commun.">
        <title>Thousands of microbial genomes shed light on interconnected biogeochemical processes in an aquifer system.</title>
        <authorList>
            <person name="Anantharaman K."/>
            <person name="Brown C.T."/>
            <person name="Hug L.A."/>
            <person name="Sharon I."/>
            <person name="Castelle C.J."/>
            <person name="Probst A.J."/>
            <person name="Thomas B.C."/>
            <person name="Singh A."/>
            <person name="Wilkins M.J."/>
            <person name="Karaoz U."/>
            <person name="Brodie E.L."/>
            <person name="Williams K.H."/>
            <person name="Hubbard S.S."/>
            <person name="Banfield J.F."/>
        </authorList>
    </citation>
    <scope>NUCLEOTIDE SEQUENCE [LARGE SCALE GENOMIC DNA]</scope>
</reference>
<dbReference type="PANTHER" id="PTHR21485:SF6">
    <property type="entry name" value="N-ACYLNEURAMINATE CYTIDYLYLTRANSFERASE-RELATED"/>
    <property type="match status" value="1"/>
</dbReference>
<dbReference type="STRING" id="1798407.A3A16_02675"/>
<organism evidence="1 2">
    <name type="scientific">Candidatus Harrisonbacteria bacterium RIFCSPLOWO2_01_FULL_44_18</name>
    <dbReference type="NCBI Taxonomy" id="1798407"/>
    <lineage>
        <taxon>Bacteria</taxon>
        <taxon>Candidatus Harrisoniibacteriota</taxon>
    </lineage>
</organism>
<dbReference type="AlphaFoldDB" id="A0A1G1ZNB0"/>
<dbReference type="InterPro" id="IPR050793">
    <property type="entry name" value="CMP-NeuNAc_synthase"/>
</dbReference>
<name>A0A1G1ZNB0_9BACT</name>
<dbReference type="CDD" id="cd02513">
    <property type="entry name" value="CMP-NeuAc_Synthase"/>
    <property type="match status" value="1"/>
</dbReference>
<evidence type="ECO:0000313" key="1">
    <source>
        <dbReference type="EMBL" id="OGY65327.1"/>
    </source>
</evidence>
<evidence type="ECO:0000313" key="2">
    <source>
        <dbReference type="Proteomes" id="UP000177942"/>
    </source>
</evidence>
<comment type="caution">
    <text evidence="1">The sequence shown here is derived from an EMBL/GenBank/DDBJ whole genome shotgun (WGS) entry which is preliminary data.</text>
</comment>
<dbReference type="Gene3D" id="3.90.550.10">
    <property type="entry name" value="Spore Coat Polysaccharide Biosynthesis Protein SpsA, Chain A"/>
    <property type="match status" value="1"/>
</dbReference>
<accession>A0A1G1ZNB0</accession>
<dbReference type="GO" id="GO:0008781">
    <property type="term" value="F:N-acylneuraminate cytidylyltransferase activity"/>
    <property type="evidence" value="ECO:0007669"/>
    <property type="project" value="TreeGrafter"/>
</dbReference>
<dbReference type="InterPro" id="IPR029044">
    <property type="entry name" value="Nucleotide-diphossugar_trans"/>
</dbReference>
<sequence>MRVLAIVPARGGSKGIPRKNIRPLLGKPLIAWTIEEAKKSRLLNRIIVSTDDSEIAEVAKQYGAEAPFLRPPEISHDFSTDVEFLVHTLDWLKENEDYEPDIILRLPPTSPLRAAAHINEGIQKLLDTPDADAVRPICEAPKHPYKLWKISDDQRFLEPFLPKSFTGFDEPHNLPRQLFPKVYIHTGAMDVMRLRTIKEQKSTSGKKLAYFFMDPADSINIDSPIDFEMAEFFLKKRLKN</sequence>
<gene>
    <name evidence="1" type="ORF">A3A16_02675</name>
</gene>
<evidence type="ECO:0008006" key="3">
    <source>
        <dbReference type="Google" id="ProtNLM"/>
    </source>
</evidence>
<protein>
    <recommendedName>
        <fullName evidence="3">Acylneuraminate cytidylyltransferase</fullName>
    </recommendedName>
</protein>
<dbReference type="EMBL" id="MHJJ01000011">
    <property type="protein sequence ID" value="OGY65327.1"/>
    <property type="molecule type" value="Genomic_DNA"/>
</dbReference>
<dbReference type="Proteomes" id="UP000177942">
    <property type="component" value="Unassembled WGS sequence"/>
</dbReference>